<name>A0A2N7VYN1_9BURK</name>
<sequence length="253" mass="27140">MEKLSQLKVTKSDYKDADATHGWFGIFDTLSNKSDKQHLIGQQTQLEDNISKHLHNIAAASEYGQVSPALLAQAQAIGRQLDSRLWQDENNAFGGAAIGSSLSSAAYDRASDAYHLQDALAFANTPDVIALSNTSTIIGQVNALDSKIRSDVDAYHFGMTQDACDAAKAQLVGPDYTQVLDLYSKINQQIGFGSLKGGISGPKIDALPDGDAQKTAYLKQHDDLAALLGRNGTLTNDNELLGGVLGSEWQGDW</sequence>
<evidence type="ECO:0000313" key="1">
    <source>
        <dbReference type="EMBL" id="PMS22245.1"/>
    </source>
</evidence>
<dbReference type="AlphaFoldDB" id="A0A2N7VYN1"/>
<dbReference type="Proteomes" id="UP000235347">
    <property type="component" value="Unassembled WGS sequence"/>
</dbReference>
<proteinExistence type="predicted"/>
<accession>A0A2N7VYN1</accession>
<protein>
    <submittedName>
        <fullName evidence="1">Uncharacterized protein</fullName>
    </submittedName>
</protein>
<keyword evidence="2" id="KW-1185">Reference proteome</keyword>
<gene>
    <name evidence="1" type="ORF">C0Z19_16805</name>
</gene>
<comment type="caution">
    <text evidence="1">The sequence shown here is derived from an EMBL/GenBank/DDBJ whole genome shotgun (WGS) entry which is preliminary data.</text>
</comment>
<reference evidence="1 2" key="1">
    <citation type="submission" date="2018-01" db="EMBL/GenBank/DDBJ databases">
        <title>Whole genome analyses suggest that Burkholderia sensu lato contains two further novel genera in the rhizoxinica-symbiotica group Mycetohabitans gen. nov., and Trinickia gen. nov.: implications for the evolution of diazotrophy and nodulation in the Burkholderiaceae.</title>
        <authorList>
            <person name="Estrada-de los Santos P."/>
            <person name="Palmer M."/>
            <person name="Chavez-Ramirez B."/>
            <person name="Beukes C."/>
            <person name="Steenkamp E.T."/>
            <person name="Hirsch A.M."/>
            <person name="Manyaka P."/>
            <person name="Maluk M."/>
            <person name="Lafos M."/>
            <person name="Crook M."/>
            <person name="Gross E."/>
            <person name="Simon M.F."/>
            <person name="Bueno dos Reis Junior F."/>
            <person name="Poole P.S."/>
            <person name="Venter S.N."/>
            <person name="James E.K."/>
        </authorList>
    </citation>
    <scope>NUCLEOTIDE SEQUENCE [LARGE SCALE GENOMIC DNA]</scope>
    <source>
        <strain evidence="1 2">GP25-8</strain>
    </source>
</reference>
<dbReference type="EMBL" id="PNYB01000014">
    <property type="protein sequence ID" value="PMS22245.1"/>
    <property type="molecule type" value="Genomic_DNA"/>
</dbReference>
<evidence type="ECO:0000313" key="2">
    <source>
        <dbReference type="Proteomes" id="UP000235347"/>
    </source>
</evidence>
<organism evidence="1 2">
    <name type="scientific">Trinickia soli</name>
    <dbReference type="NCBI Taxonomy" id="380675"/>
    <lineage>
        <taxon>Bacteria</taxon>
        <taxon>Pseudomonadati</taxon>
        <taxon>Pseudomonadota</taxon>
        <taxon>Betaproteobacteria</taxon>
        <taxon>Burkholderiales</taxon>
        <taxon>Burkholderiaceae</taxon>
        <taxon>Trinickia</taxon>
    </lineage>
</organism>